<dbReference type="InterPro" id="IPR029052">
    <property type="entry name" value="Metallo-depent_PP-like"/>
</dbReference>
<dbReference type="Gene3D" id="3.60.21.10">
    <property type="match status" value="1"/>
</dbReference>
<feature type="domain" description="Calcineurin-like phosphoesterase" evidence="1">
    <location>
        <begin position="31"/>
        <end position="238"/>
    </location>
</feature>
<dbReference type="InterPro" id="IPR024654">
    <property type="entry name" value="Calcineurin-like_PHP_lpxH"/>
</dbReference>
<organism evidence="2">
    <name type="scientific">marine metagenome</name>
    <dbReference type="NCBI Taxonomy" id="408172"/>
    <lineage>
        <taxon>unclassified sequences</taxon>
        <taxon>metagenomes</taxon>
        <taxon>ecological metagenomes</taxon>
    </lineage>
</organism>
<feature type="non-terminal residue" evidence="2">
    <location>
        <position position="1"/>
    </location>
</feature>
<evidence type="ECO:0000259" key="1">
    <source>
        <dbReference type="Pfam" id="PF12850"/>
    </source>
</evidence>
<name>A0A381RVL6_9ZZZZ</name>
<dbReference type="PANTHER" id="PTHR42850">
    <property type="entry name" value="METALLOPHOSPHOESTERASE"/>
    <property type="match status" value="1"/>
</dbReference>
<dbReference type="EMBL" id="UINC01002289">
    <property type="protein sequence ID" value="SUZ95048.1"/>
    <property type="molecule type" value="Genomic_DNA"/>
</dbReference>
<protein>
    <recommendedName>
        <fullName evidence="1">Calcineurin-like phosphoesterase domain-containing protein</fullName>
    </recommendedName>
</protein>
<sequence>VLFDIHQEKYYHLYLAIWRIFTLYFNPMTRMTFAIITDIHSNIVSLHKALSIIRERKNIDQVICLGDCFPLGPAPKETLKALKSIKNCVFIRGNHDRYIIERLWTLTHPCLEGMDPDDPLCKDIVANIEWTAKQIGAAGNTFLKKMHVAHRVQVKNTIIEFTHAWYQRDDMPPTLEEALNWKRHVKAARPNINNFIFVHGHIHTPRFEKQDDLTILCQGATGLSFDGDTRGAVAFLTVGNTFEWDVIRYTYDHTATIKELEKRKPPFYENLMRTVRYAAIRNDL</sequence>
<dbReference type="GO" id="GO:0016791">
    <property type="term" value="F:phosphatase activity"/>
    <property type="evidence" value="ECO:0007669"/>
    <property type="project" value="TreeGrafter"/>
</dbReference>
<dbReference type="AlphaFoldDB" id="A0A381RVL6"/>
<dbReference type="CDD" id="cd00838">
    <property type="entry name" value="MPP_superfamily"/>
    <property type="match status" value="1"/>
</dbReference>
<proteinExistence type="predicted"/>
<dbReference type="PANTHER" id="PTHR42850:SF2">
    <property type="entry name" value="BLL5683 PROTEIN"/>
    <property type="match status" value="1"/>
</dbReference>
<reference evidence="2" key="1">
    <citation type="submission" date="2018-05" db="EMBL/GenBank/DDBJ databases">
        <authorList>
            <person name="Lanie J.A."/>
            <person name="Ng W.-L."/>
            <person name="Kazmierczak K.M."/>
            <person name="Andrzejewski T.M."/>
            <person name="Davidsen T.M."/>
            <person name="Wayne K.J."/>
            <person name="Tettelin H."/>
            <person name="Glass J.I."/>
            <person name="Rusch D."/>
            <person name="Podicherti R."/>
            <person name="Tsui H.-C.T."/>
            <person name="Winkler M.E."/>
        </authorList>
    </citation>
    <scope>NUCLEOTIDE SEQUENCE</scope>
</reference>
<evidence type="ECO:0000313" key="2">
    <source>
        <dbReference type="EMBL" id="SUZ95048.1"/>
    </source>
</evidence>
<dbReference type="SUPFAM" id="SSF56300">
    <property type="entry name" value="Metallo-dependent phosphatases"/>
    <property type="match status" value="1"/>
</dbReference>
<dbReference type="PIRSF" id="PIRSF000883">
    <property type="entry name" value="Pesterase_MJ0912"/>
    <property type="match status" value="1"/>
</dbReference>
<dbReference type="InterPro" id="IPR011152">
    <property type="entry name" value="Pesterase_MJ0912"/>
</dbReference>
<gene>
    <name evidence="2" type="ORF">METZ01_LOCUS47902</name>
</gene>
<dbReference type="InterPro" id="IPR050126">
    <property type="entry name" value="Ap4A_hydrolase"/>
</dbReference>
<dbReference type="GO" id="GO:0005737">
    <property type="term" value="C:cytoplasm"/>
    <property type="evidence" value="ECO:0007669"/>
    <property type="project" value="TreeGrafter"/>
</dbReference>
<dbReference type="Pfam" id="PF12850">
    <property type="entry name" value="Metallophos_2"/>
    <property type="match status" value="1"/>
</dbReference>
<accession>A0A381RVL6</accession>